<dbReference type="SMART" id="SM00490">
    <property type="entry name" value="HELICc"/>
    <property type="match status" value="1"/>
</dbReference>
<name>A0A2W7MUJ8_9BACT</name>
<feature type="binding site" evidence="12">
    <location>
        <position position="555"/>
    </location>
    <ligand>
        <name>Zn(2+)</name>
        <dbReference type="ChEBI" id="CHEBI:29105"/>
        <label>2</label>
    </ligand>
</feature>
<feature type="domain" description="Helicase C-terminal" evidence="14">
    <location>
        <begin position="496"/>
        <end position="715"/>
    </location>
</feature>
<dbReference type="SMART" id="SM00487">
    <property type="entry name" value="DEXDc"/>
    <property type="match status" value="1"/>
</dbReference>
<evidence type="ECO:0000256" key="10">
    <source>
        <dbReference type="ARBA" id="ARBA00023235"/>
    </source>
</evidence>
<dbReference type="EC" id="5.6.2.4" evidence="12"/>
<evidence type="ECO:0000256" key="6">
    <source>
        <dbReference type="ARBA" id="ARBA00022806"/>
    </source>
</evidence>
<feature type="binding site" evidence="12">
    <location>
        <position position="528"/>
    </location>
    <ligand>
        <name>Zn(2+)</name>
        <dbReference type="ChEBI" id="CHEBI:29105"/>
        <label>1</label>
    </ligand>
</feature>
<evidence type="ECO:0000313" key="15">
    <source>
        <dbReference type="EMBL" id="PZX11815.1"/>
    </source>
</evidence>
<dbReference type="InterPro" id="IPR005259">
    <property type="entry name" value="PriA"/>
</dbReference>
<keyword evidence="16" id="KW-1185">Reference proteome</keyword>
<comment type="catalytic activity">
    <reaction evidence="12">
        <text>Couples ATP hydrolysis with the unwinding of duplex DNA by translocating in the 3'-5' direction.</text>
        <dbReference type="EC" id="5.6.2.4"/>
    </reaction>
</comment>
<dbReference type="Pfam" id="PF00270">
    <property type="entry name" value="DEAD"/>
    <property type="match status" value="1"/>
</dbReference>
<proteinExistence type="inferred from homology"/>
<sequence length="818" mass="92296">MSALFVDIILPVPIPQHFTYALPDDMQSRCEIGMRVVVPFGRKKFYSGIVAAIHDRLPDYDTKEVQVILDDRPVVQPLQLDFWAWMAEYYQCSPGEVYKAALPSGLKLESETVVVYNADYHEQQPLSDKEQQVADFLAQEKQCTVSDLSQATGIPNVVPVLHYLMSLGMIFVSEQLRESYKPKIVQMVALSPAVRNDDALRKAFATLERAPKQLEMVMQLMQLAGYKAALEGAAIARADLLAKGGSAAQLAELMKKGIVMQIEKVVGRIDTQLLDTLEPHPLTPVQQTAIEQLRNLFQTQHTVLLHGVTSSGKTELYIHLIHEQIAQGKQVLYLLPEIALTTQITTRLRRHFGNRLAIYHSKYSDAERVEIWNDLLAQGNFNVVLGARSAIFLPFTNLGLIIVDEEHEPSYKQYDPAPRYHARDAAMVLARLHGARVLLGTATPAIDTYHNVQTGKFGLVQLFDRYQGILMPQILVADVRDARRKKQMRSHFTPLLIEHITRALADGEQVILFQNRRGFAPYLECGQCANIPKCDHCDVSLTYHKHHHILTCHYCGATRPVPVTCPACGAPSIETRGFGTEKIEEEIKLIFPDARVARMDLDTARTRKAHEQLIHDFEQHAIDILIGTQMISKGLDFDAVSLVGILDADAMLNYPDFRAFERAFQLMAQVSGRAGRKNRQGTVILQTTNPDHPVIQQVITNNFAHHYAIQIAERETFKYPPFYRLINITLKHKDQNKTHRAADNLALALRHLFGDRVLGPQDPVIARIQNLYIRQIVLKIEKKASPARAKQLIQQAIHALVAQPEYRSLIVQIDVDPM</sequence>
<evidence type="ECO:0000256" key="3">
    <source>
        <dbReference type="ARBA" id="ARBA00022723"/>
    </source>
</evidence>
<comment type="cofactor">
    <cofactor evidence="12">
        <name>Zn(2+)</name>
        <dbReference type="ChEBI" id="CHEBI:29105"/>
    </cofactor>
    <text evidence="12">Binds 2 zinc ions per subunit.</text>
</comment>
<dbReference type="GO" id="GO:0003677">
    <property type="term" value="F:DNA binding"/>
    <property type="evidence" value="ECO:0007669"/>
    <property type="project" value="UniProtKB-UniRule"/>
</dbReference>
<comment type="catalytic activity">
    <reaction evidence="11 12">
        <text>ATP + H2O = ADP + phosphate + H(+)</text>
        <dbReference type="Rhea" id="RHEA:13065"/>
        <dbReference type="ChEBI" id="CHEBI:15377"/>
        <dbReference type="ChEBI" id="CHEBI:15378"/>
        <dbReference type="ChEBI" id="CHEBI:30616"/>
        <dbReference type="ChEBI" id="CHEBI:43474"/>
        <dbReference type="ChEBI" id="CHEBI:456216"/>
        <dbReference type="EC" id="5.6.2.4"/>
    </reaction>
</comment>
<dbReference type="RefSeq" id="WP_111446858.1">
    <property type="nucleotide sequence ID" value="NZ_QKZK01000036.1"/>
</dbReference>
<dbReference type="Pfam" id="PF18319">
    <property type="entry name" value="Zn_ribbon_PriA"/>
    <property type="match status" value="1"/>
</dbReference>
<dbReference type="GO" id="GO:1990077">
    <property type="term" value="C:primosome complex"/>
    <property type="evidence" value="ECO:0007669"/>
    <property type="project" value="UniProtKB-UniRule"/>
</dbReference>
<keyword evidence="4 12" id="KW-0547">Nucleotide-binding</keyword>
<dbReference type="SUPFAM" id="SSF52540">
    <property type="entry name" value="P-loop containing nucleoside triphosphate hydrolases"/>
    <property type="match status" value="2"/>
</dbReference>
<dbReference type="Pfam" id="PF00271">
    <property type="entry name" value="Helicase_C"/>
    <property type="match status" value="1"/>
</dbReference>
<gene>
    <name evidence="12" type="primary">priA</name>
    <name evidence="15" type="ORF">LX69_03048</name>
</gene>
<dbReference type="GO" id="GO:0005524">
    <property type="term" value="F:ATP binding"/>
    <property type="evidence" value="ECO:0007669"/>
    <property type="project" value="UniProtKB-UniRule"/>
</dbReference>
<feature type="binding site" evidence="12">
    <location>
        <position position="552"/>
    </location>
    <ligand>
        <name>Zn(2+)</name>
        <dbReference type="ChEBI" id="CHEBI:29105"/>
        <label>2</label>
    </ligand>
</feature>
<evidence type="ECO:0000259" key="13">
    <source>
        <dbReference type="PROSITE" id="PS51192"/>
    </source>
</evidence>
<dbReference type="GO" id="GO:0006302">
    <property type="term" value="P:double-strand break repair"/>
    <property type="evidence" value="ECO:0007669"/>
    <property type="project" value="InterPro"/>
</dbReference>
<dbReference type="PROSITE" id="PS51194">
    <property type="entry name" value="HELICASE_CTER"/>
    <property type="match status" value="1"/>
</dbReference>
<dbReference type="Proteomes" id="UP000249239">
    <property type="component" value="Unassembled WGS sequence"/>
</dbReference>
<keyword evidence="3 12" id="KW-0479">Metal-binding</keyword>
<evidence type="ECO:0000256" key="1">
    <source>
        <dbReference type="ARBA" id="ARBA00022515"/>
    </source>
</evidence>
<comment type="caution">
    <text evidence="15">The sequence shown here is derived from an EMBL/GenBank/DDBJ whole genome shotgun (WGS) entry which is preliminary data.</text>
</comment>
<dbReference type="PROSITE" id="PS51192">
    <property type="entry name" value="HELICASE_ATP_BIND_1"/>
    <property type="match status" value="1"/>
</dbReference>
<dbReference type="OrthoDB" id="9759544at2"/>
<comment type="subunit">
    <text evidence="12">Component of the replication restart primosome.</text>
</comment>
<dbReference type="CDD" id="cd17929">
    <property type="entry name" value="DEXHc_priA"/>
    <property type="match status" value="1"/>
</dbReference>
<evidence type="ECO:0000259" key="14">
    <source>
        <dbReference type="PROSITE" id="PS51194"/>
    </source>
</evidence>
<dbReference type="InterPro" id="IPR001650">
    <property type="entry name" value="Helicase_C-like"/>
</dbReference>
<dbReference type="InterPro" id="IPR041236">
    <property type="entry name" value="PriA_C"/>
</dbReference>
<protein>
    <recommendedName>
        <fullName evidence="12">Replication restart protein PriA</fullName>
    </recommendedName>
    <alternativeName>
        <fullName evidence="12">ATP-dependent DNA helicase PriA</fullName>
        <ecNumber evidence="12">5.6.2.4</ecNumber>
    </alternativeName>
    <alternativeName>
        <fullName evidence="12">DNA 3'-5' helicase PriA</fullName>
    </alternativeName>
</protein>
<keyword evidence="6 12" id="KW-0347">Helicase</keyword>
<dbReference type="GO" id="GO:0043138">
    <property type="term" value="F:3'-5' DNA helicase activity"/>
    <property type="evidence" value="ECO:0007669"/>
    <property type="project" value="UniProtKB-EC"/>
</dbReference>
<evidence type="ECO:0000256" key="12">
    <source>
        <dbReference type="HAMAP-Rule" id="MF_00983"/>
    </source>
</evidence>
<dbReference type="HAMAP" id="MF_00983">
    <property type="entry name" value="PriA"/>
    <property type="match status" value="1"/>
</dbReference>
<evidence type="ECO:0000256" key="7">
    <source>
        <dbReference type="ARBA" id="ARBA00022833"/>
    </source>
</evidence>
<dbReference type="Pfam" id="PF18074">
    <property type="entry name" value="PriA_C"/>
    <property type="match status" value="1"/>
</dbReference>
<dbReference type="AlphaFoldDB" id="A0A2W7MUJ8"/>
<dbReference type="InterPro" id="IPR027417">
    <property type="entry name" value="P-loop_NTPase"/>
</dbReference>
<evidence type="ECO:0000256" key="9">
    <source>
        <dbReference type="ARBA" id="ARBA00023125"/>
    </source>
</evidence>
<dbReference type="Gene3D" id="3.40.50.300">
    <property type="entry name" value="P-loop containing nucleotide triphosphate hydrolases"/>
    <property type="match status" value="2"/>
</dbReference>
<dbReference type="GO" id="GO:0016887">
    <property type="term" value="F:ATP hydrolysis activity"/>
    <property type="evidence" value="ECO:0007669"/>
    <property type="project" value="RHEA"/>
</dbReference>
<dbReference type="PANTHER" id="PTHR30580:SF0">
    <property type="entry name" value="PRIMOSOMAL PROTEIN N"/>
    <property type="match status" value="1"/>
</dbReference>
<dbReference type="NCBIfam" id="TIGR00595">
    <property type="entry name" value="priA"/>
    <property type="match status" value="1"/>
</dbReference>
<keyword evidence="10 12" id="KW-0413">Isomerase</keyword>
<evidence type="ECO:0000313" key="16">
    <source>
        <dbReference type="Proteomes" id="UP000249239"/>
    </source>
</evidence>
<accession>A0A2W7MUJ8</accession>
<dbReference type="Pfam" id="PF17764">
    <property type="entry name" value="PriA_3primeBD"/>
    <property type="match status" value="1"/>
</dbReference>
<dbReference type="GO" id="GO:0006269">
    <property type="term" value="P:DNA replication, synthesis of primer"/>
    <property type="evidence" value="ECO:0007669"/>
    <property type="project" value="UniProtKB-KW"/>
</dbReference>
<evidence type="ECO:0000256" key="5">
    <source>
        <dbReference type="ARBA" id="ARBA00022801"/>
    </source>
</evidence>
<dbReference type="GO" id="GO:0008270">
    <property type="term" value="F:zinc ion binding"/>
    <property type="evidence" value="ECO:0007669"/>
    <property type="project" value="UniProtKB-UniRule"/>
</dbReference>
<feature type="domain" description="Helicase ATP-binding" evidence="13">
    <location>
        <begin position="294"/>
        <end position="462"/>
    </location>
</feature>
<feature type="binding site" evidence="12">
    <location>
        <position position="537"/>
    </location>
    <ligand>
        <name>Zn(2+)</name>
        <dbReference type="ChEBI" id="CHEBI:29105"/>
        <label>2</label>
    </ligand>
</feature>
<dbReference type="FunFam" id="3.40.1440.60:FF:000001">
    <property type="entry name" value="Primosomal protein N"/>
    <property type="match status" value="1"/>
</dbReference>
<keyword evidence="1 12" id="KW-0639">Primosome</keyword>
<dbReference type="InterPro" id="IPR014001">
    <property type="entry name" value="Helicase_ATP-bd"/>
</dbReference>
<feature type="binding site" evidence="12">
    <location>
        <position position="534"/>
    </location>
    <ligand>
        <name>Zn(2+)</name>
        <dbReference type="ChEBI" id="CHEBI:29105"/>
        <label>2</label>
    </ligand>
</feature>
<dbReference type="CDD" id="cd18804">
    <property type="entry name" value="SF2_C_priA"/>
    <property type="match status" value="1"/>
</dbReference>
<dbReference type="Gene3D" id="3.40.1440.60">
    <property type="entry name" value="PriA, 3(prime) DNA-binding domain"/>
    <property type="match status" value="1"/>
</dbReference>
<dbReference type="EMBL" id="QKZK01000036">
    <property type="protein sequence ID" value="PZX11815.1"/>
    <property type="molecule type" value="Genomic_DNA"/>
</dbReference>
<evidence type="ECO:0000256" key="2">
    <source>
        <dbReference type="ARBA" id="ARBA00022705"/>
    </source>
</evidence>
<dbReference type="GO" id="GO:0006270">
    <property type="term" value="P:DNA replication initiation"/>
    <property type="evidence" value="ECO:0007669"/>
    <property type="project" value="TreeGrafter"/>
</dbReference>
<dbReference type="InterPro" id="IPR042115">
    <property type="entry name" value="PriA_3primeBD_sf"/>
</dbReference>
<comment type="function">
    <text evidence="12">Initiates the restart of stalled replication forks, which reloads the replicative helicase on sites other than the origin of replication. Recognizes and binds to abandoned replication forks and remodels them to uncover a helicase loading site. Promotes assembly of the primosome at these replication forks.</text>
</comment>
<feature type="binding site" evidence="12">
    <location>
        <position position="568"/>
    </location>
    <ligand>
        <name>Zn(2+)</name>
        <dbReference type="ChEBI" id="CHEBI:29105"/>
        <label>1</label>
    </ligand>
</feature>
<dbReference type="PANTHER" id="PTHR30580">
    <property type="entry name" value="PRIMOSOMAL PROTEIN N"/>
    <property type="match status" value="1"/>
</dbReference>
<keyword evidence="5 12" id="KW-0378">Hydrolase</keyword>
<evidence type="ECO:0000256" key="11">
    <source>
        <dbReference type="ARBA" id="ARBA00048988"/>
    </source>
</evidence>
<feature type="binding site" evidence="12">
    <location>
        <position position="525"/>
    </location>
    <ligand>
        <name>Zn(2+)</name>
        <dbReference type="ChEBI" id="CHEBI:29105"/>
        <label>1</label>
    </ligand>
</feature>
<dbReference type="FunFam" id="3.40.50.300:FF:000489">
    <property type="entry name" value="Primosome assembly protein PriA"/>
    <property type="match status" value="1"/>
</dbReference>
<dbReference type="InterPro" id="IPR041222">
    <property type="entry name" value="PriA_3primeBD"/>
</dbReference>
<comment type="similarity">
    <text evidence="12">Belongs to the helicase family. PriA subfamily.</text>
</comment>
<evidence type="ECO:0000256" key="8">
    <source>
        <dbReference type="ARBA" id="ARBA00022840"/>
    </source>
</evidence>
<evidence type="ECO:0000256" key="4">
    <source>
        <dbReference type="ARBA" id="ARBA00022741"/>
    </source>
</evidence>
<dbReference type="InterPro" id="IPR011545">
    <property type="entry name" value="DEAD/DEAH_box_helicase_dom"/>
</dbReference>
<keyword evidence="9 12" id="KW-0238">DNA-binding</keyword>
<organism evidence="15 16">
    <name type="scientific">Breznakibacter xylanolyticus</name>
    <dbReference type="NCBI Taxonomy" id="990"/>
    <lineage>
        <taxon>Bacteria</taxon>
        <taxon>Pseudomonadati</taxon>
        <taxon>Bacteroidota</taxon>
        <taxon>Bacteroidia</taxon>
        <taxon>Marinilabiliales</taxon>
        <taxon>Marinilabiliaceae</taxon>
        <taxon>Breznakibacter</taxon>
    </lineage>
</organism>
<keyword evidence="2 12" id="KW-0235">DNA replication</keyword>
<reference evidence="15 16" key="1">
    <citation type="submission" date="2018-06" db="EMBL/GenBank/DDBJ databases">
        <title>Genomic Encyclopedia of Archaeal and Bacterial Type Strains, Phase II (KMG-II): from individual species to whole genera.</title>
        <authorList>
            <person name="Goeker M."/>
        </authorList>
    </citation>
    <scope>NUCLEOTIDE SEQUENCE [LARGE SCALE GENOMIC DNA]</scope>
    <source>
        <strain evidence="15 16">DSM 6779</strain>
    </source>
</reference>
<keyword evidence="8 12" id="KW-0067">ATP-binding</keyword>
<keyword evidence="7 12" id="KW-0862">Zinc</keyword>
<dbReference type="GO" id="GO:0006310">
    <property type="term" value="P:DNA recombination"/>
    <property type="evidence" value="ECO:0007669"/>
    <property type="project" value="InterPro"/>
</dbReference>
<feature type="binding site" evidence="12">
    <location>
        <position position="565"/>
    </location>
    <ligand>
        <name>Zn(2+)</name>
        <dbReference type="ChEBI" id="CHEBI:29105"/>
        <label>1</label>
    </ligand>
</feature>
<dbReference type="InterPro" id="IPR040498">
    <property type="entry name" value="PriA_CRR"/>
</dbReference>